<dbReference type="InterPro" id="IPR034164">
    <property type="entry name" value="Pepsin-like_dom"/>
</dbReference>
<evidence type="ECO:0000313" key="3">
    <source>
        <dbReference type="EMBL" id="KAK8130606.1"/>
    </source>
</evidence>
<dbReference type="InterPro" id="IPR033121">
    <property type="entry name" value="PEPTIDASE_A1"/>
</dbReference>
<dbReference type="PANTHER" id="PTHR47966:SF51">
    <property type="entry name" value="BETA-SITE APP-CLEAVING ENZYME, ISOFORM A-RELATED"/>
    <property type="match status" value="1"/>
</dbReference>
<sequence>MHRLVRNTVRRASRYFATVPENSDLGWYYIEQNLVDFSGPAALDTFQIGGGTLRVPGQPFVAVEHAQPMSLIHLWLNYDGVLGVSPRCEMPAVPTASRLPSLWSRMVQTGVLDDNIFDIEVPHAMRGSFQDPEVGPTTGEMTFGGVSAKYRDAKFAALPLMRDDDRVWAVETQSVRWENKTEPINYRFNSSTIAVFSTGRSFTVTAFQYAYQVVSPEEGDQCTFNIFPTSRFAKKGGPIPKDALILGSPFLNAYYSVYDLDNMEIRLTEVNDGAIGLANGDL</sequence>
<organism evidence="3 4">
    <name type="scientific">Apiospora kogelbergensis</name>
    <dbReference type="NCBI Taxonomy" id="1337665"/>
    <lineage>
        <taxon>Eukaryota</taxon>
        <taxon>Fungi</taxon>
        <taxon>Dikarya</taxon>
        <taxon>Ascomycota</taxon>
        <taxon>Pezizomycotina</taxon>
        <taxon>Sordariomycetes</taxon>
        <taxon>Xylariomycetidae</taxon>
        <taxon>Amphisphaeriales</taxon>
        <taxon>Apiosporaceae</taxon>
        <taxon>Apiospora</taxon>
    </lineage>
</organism>
<dbReference type="PRINTS" id="PR00792">
    <property type="entry name" value="PEPSIN"/>
</dbReference>
<proteinExistence type="inferred from homology"/>
<evidence type="ECO:0000256" key="1">
    <source>
        <dbReference type="ARBA" id="ARBA00007447"/>
    </source>
</evidence>
<dbReference type="CDD" id="cd05471">
    <property type="entry name" value="pepsin_like"/>
    <property type="match status" value="1"/>
</dbReference>
<dbReference type="Pfam" id="PF00026">
    <property type="entry name" value="Asp"/>
    <property type="match status" value="2"/>
</dbReference>
<dbReference type="InterPro" id="IPR021109">
    <property type="entry name" value="Peptidase_aspartic_dom_sf"/>
</dbReference>
<keyword evidence="4" id="KW-1185">Reference proteome</keyword>
<comment type="caution">
    <text evidence="3">The sequence shown here is derived from an EMBL/GenBank/DDBJ whole genome shotgun (WGS) entry which is preliminary data.</text>
</comment>
<dbReference type="PANTHER" id="PTHR47966">
    <property type="entry name" value="BETA-SITE APP-CLEAVING ENZYME, ISOFORM A-RELATED"/>
    <property type="match status" value="1"/>
</dbReference>
<dbReference type="InterPro" id="IPR001461">
    <property type="entry name" value="Aspartic_peptidase_A1"/>
</dbReference>
<accession>A0AAW0RA29</accession>
<comment type="similarity">
    <text evidence="1">Belongs to the peptidase A1 family.</text>
</comment>
<dbReference type="AlphaFoldDB" id="A0AAW0RA29"/>
<protein>
    <recommendedName>
        <fullName evidence="2">Peptidase A1 domain-containing protein</fullName>
    </recommendedName>
</protein>
<name>A0AAW0RA29_9PEZI</name>
<dbReference type="GO" id="GO:0006508">
    <property type="term" value="P:proteolysis"/>
    <property type="evidence" value="ECO:0007669"/>
    <property type="project" value="InterPro"/>
</dbReference>
<evidence type="ECO:0000259" key="2">
    <source>
        <dbReference type="Pfam" id="PF00026"/>
    </source>
</evidence>
<dbReference type="Gene3D" id="2.40.70.10">
    <property type="entry name" value="Acid Proteases"/>
    <property type="match status" value="2"/>
</dbReference>
<gene>
    <name evidence="3" type="ORF">PG999_002986</name>
</gene>
<feature type="domain" description="Peptidase A1" evidence="2">
    <location>
        <begin position="194"/>
        <end position="269"/>
    </location>
</feature>
<feature type="domain" description="Peptidase A1" evidence="2">
    <location>
        <begin position="37"/>
        <end position="182"/>
    </location>
</feature>
<dbReference type="EMBL" id="JAQQWP010000002">
    <property type="protein sequence ID" value="KAK8130606.1"/>
    <property type="molecule type" value="Genomic_DNA"/>
</dbReference>
<dbReference type="Proteomes" id="UP001392437">
    <property type="component" value="Unassembled WGS sequence"/>
</dbReference>
<dbReference type="SUPFAM" id="SSF50630">
    <property type="entry name" value="Acid proteases"/>
    <property type="match status" value="1"/>
</dbReference>
<evidence type="ECO:0000313" key="4">
    <source>
        <dbReference type="Proteomes" id="UP001392437"/>
    </source>
</evidence>
<reference evidence="3 4" key="1">
    <citation type="submission" date="2023-01" db="EMBL/GenBank/DDBJ databases">
        <title>Analysis of 21 Apiospora genomes using comparative genomics revels a genus with tremendous synthesis potential of carbohydrate active enzymes and secondary metabolites.</title>
        <authorList>
            <person name="Sorensen T."/>
        </authorList>
    </citation>
    <scope>NUCLEOTIDE SEQUENCE [LARGE SCALE GENOMIC DNA]</scope>
    <source>
        <strain evidence="3 4">CBS 117206</strain>
    </source>
</reference>
<dbReference type="GO" id="GO:0004190">
    <property type="term" value="F:aspartic-type endopeptidase activity"/>
    <property type="evidence" value="ECO:0007669"/>
    <property type="project" value="InterPro"/>
</dbReference>